<comment type="catalytic activity">
    <reaction evidence="5">
        <text>ATP + H2O = ADP + phosphate + H(+)</text>
        <dbReference type="Rhea" id="RHEA:13065"/>
        <dbReference type="ChEBI" id="CHEBI:15377"/>
        <dbReference type="ChEBI" id="CHEBI:15378"/>
        <dbReference type="ChEBI" id="CHEBI:30616"/>
        <dbReference type="ChEBI" id="CHEBI:43474"/>
        <dbReference type="ChEBI" id="CHEBI:456216"/>
        <dbReference type="EC" id="3.6.4.13"/>
    </reaction>
</comment>
<dbReference type="CDD" id="cd18787">
    <property type="entry name" value="SF2_C_DEAD"/>
    <property type="match status" value="1"/>
</dbReference>
<evidence type="ECO:0000256" key="4">
    <source>
        <dbReference type="ARBA" id="ARBA00022884"/>
    </source>
</evidence>
<keyword evidence="5" id="KW-0347">Helicase</keyword>
<evidence type="ECO:0000256" key="2">
    <source>
        <dbReference type="ARBA" id="ARBA00022801"/>
    </source>
</evidence>
<gene>
    <name evidence="9" type="ORF">Agub_g2179</name>
</gene>
<comment type="caution">
    <text evidence="9">The sequence shown here is derived from an EMBL/GenBank/DDBJ whole genome shotgun (WGS) entry which is preliminary data.</text>
</comment>
<name>A0AAD3DH72_9CHLO</name>
<feature type="compositionally biased region" description="Basic and acidic residues" evidence="6">
    <location>
        <begin position="618"/>
        <end position="659"/>
    </location>
</feature>
<organism evidence="9 10">
    <name type="scientific">Astrephomene gubernaculifera</name>
    <dbReference type="NCBI Taxonomy" id="47775"/>
    <lineage>
        <taxon>Eukaryota</taxon>
        <taxon>Viridiplantae</taxon>
        <taxon>Chlorophyta</taxon>
        <taxon>core chlorophytes</taxon>
        <taxon>Chlorophyceae</taxon>
        <taxon>CS clade</taxon>
        <taxon>Chlamydomonadales</taxon>
        <taxon>Astrephomenaceae</taxon>
        <taxon>Astrephomene</taxon>
    </lineage>
</organism>
<dbReference type="GO" id="GO:0003723">
    <property type="term" value="F:RNA binding"/>
    <property type="evidence" value="ECO:0007669"/>
    <property type="project" value="UniProtKB-UniRule"/>
</dbReference>
<dbReference type="SMART" id="SM00487">
    <property type="entry name" value="DEXDc"/>
    <property type="match status" value="1"/>
</dbReference>
<keyword evidence="3 5" id="KW-0067">ATP-binding</keyword>
<dbReference type="GO" id="GO:0016787">
    <property type="term" value="F:hydrolase activity"/>
    <property type="evidence" value="ECO:0007669"/>
    <property type="project" value="UniProtKB-KW"/>
</dbReference>
<dbReference type="Gene3D" id="3.40.50.300">
    <property type="entry name" value="P-loop containing nucleotide triphosphate hydrolases"/>
    <property type="match status" value="2"/>
</dbReference>
<feature type="region of interest" description="Disordered" evidence="6">
    <location>
        <begin position="602"/>
        <end position="783"/>
    </location>
</feature>
<dbReference type="PROSITE" id="PS51194">
    <property type="entry name" value="HELICASE_CTER"/>
    <property type="match status" value="1"/>
</dbReference>
<feature type="compositionally biased region" description="Low complexity" evidence="6">
    <location>
        <begin position="274"/>
        <end position="287"/>
    </location>
</feature>
<feature type="domain" description="Helicase ATP-binding" evidence="7">
    <location>
        <begin position="84"/>
        <end position="357"/>
    </location>
</feature>
<feature type="compositionally biased region" description="Gly residues" evidence="6">
    <location>
        <begin position="199"/>
        <end position="208"/>
    </location>
</feature>
<dbReference type="GO" id="GO:0005524">
    <property type="term" value="F:ATP binding"/>
    <property type="evidence" value="ECO:0007669"/>
    <property type="project" value="UniProtKB-UniRule"/>
</dbReference>
<dbReference type="SMART" id="SM00490">
    <property type="entry name" value="HELICc"/>
    <property type="match status" value="1"/>
</dbReference>
<feature type="compositionally biased region" description="Low complexity" evidence="6">
    <location>
        <begin position="602"/>
        <end position="617"/>
    </location>
</feature>
<comment type="similarity">
    <text evidence="5">Belongs to the DEAD box helicase family.</text>
</comment>
<evidence type="ECO:0000313" key="9">
    <source>
        <dbReference type="EMBL" id="GFR41488.1"/>
    </source>
</evidence>
<feature type="region of interest" description="Disordered" evidence="6">
    <location>
        <begin position="1"/>
        <end position="25"/>
    </location>
</feature>
<reference evidence="9 10" key="1">
    <citation type="journal article" date="2021" name="Sci. Rep.">
        <title>Genome sequencing of the multicellular alga Astrephomene provides insights into convergent evolution of germ-soma differentiation.</title>
        <authorList>
            <person name="Yamashita S."/>
            <person name="Yamamoto K."/>
            <person name="Matsuzaki R."/>
            <person name="Suzuki S."/>
            <person name="Yamaguchi H."/>
            <person name="Hirooka S."/>
            <person name="Minakuchi Y."/>
            <person name="Miyagishima S."/>
            <person name="Kawachi M."/>
            <person name="Toyoda A."/>
            <person name="Nozaki H."/>
        </authorList>
    </citation>
    <scope>NUCLEOTIDE SEQUENCE [LARGE SCALE GENOMIC DNA]</scope>
    <source>
        <strain evidence="9 10">NIES-4017</strain>
    </source>
</reference>
<protein>
    <recommendedName>
        <fullName evidence="5">ATP-dependent RNA helicase</fullName>
        <ecNumber evidence="5">3.6.4.13</ecNumber>
    </recommendedName>
</protein>
<feature type="region of interest" description="Disordered" evidence="6">
    <location>
        <begin position="274"/>
        <end position="308"/>
    </location>
</feature>
<dbReference type="InterPro" id="IPR011545">
    <property type="entry name" value="DEAD/DEAH_box_helicase_dom"/>
</dbReference>
<feature type="compositionally biased region" description="Basic and acidic residues" evidence="6">
    <location>
        <begin position="756"/>
        <end position="773"/>
    </location>
</feature>
<dbReference type="Proteomes" id="UP001054857">
    <property type="component" value="Unassembled WGS sequence"/>
</dbReference>
<accession>A0AAD3DH72</accession>
<dbReference type="EMBL" id="BMAR01000001">
    <property type="protein sequence ID" value="GFR41488.1"/>
    <property type="molecule type" value="Genomic_DNA"/>
</dbReference>
<evidence type="ECO:0000256" key="6">
    <source>
        <dbReference type="SAM" id="MobiDB-lite"/>
    </source>
</evidence>
<feature type="compositionally biased region" description="Basic residues" evidence="6">
    <location>
        <begin position="774"/>
        <end position="783"/>
    </location>
</feature>
<dbReference type="GO" id="GO:0003724">
    <property type="term" value="F:RNA helicase activity"/>
    <property type="evidence" value="ECO:0007669"/>
    <property type="project" value="UniProtKB-EC"/>
</dbReference>
<dbReference type="SUPFAM" id="SSF52540">
    <property type="entry name" value="P-loop containing nucleoside triphosphate hydrolases"/>
    <property type="match status" value="1"/>
</dbReference>
<dbReference type="PANTHER" id="PTHR24031">
    <property type="entry name" value="RNA HELICASE"/>
    <property type="match status" value="1"/>
</dbReference>
<evidence type="ECO:0000256" key="3">
    <source>
        <dbReference type="ARBA" id="ARBA00022840"/>
    </source>
</evidence>
<comment type="domain">
    <text evidence="5">The Q motif is unique to and characteristic of the DEAD box family of RNA helicases and controls ATP binding and hydrolysis.</text>
</comment>
<dbReference type="Pfam" id="PF00271">
    <property type="entry name" value="Helicase_C"/>
    <property type="match status" value="1"/>
</dbReference>
<evidence type="ECO:0000313" key="10">
    <source>
        <dbReference type="Proteomes" id="UP001054857"/>
    </source>
</evidence>
<evidence type="ECO:0000259" key="7">
    <source>
        <dbReference type="PROSITE" id="PS51192"/>
    </source>
</evidence>
<feature type="compositionally biased region" description="Low complexity" evidence="6">
    <location>
        <begin position="743"/>
        <end position="755"/>
    </location>
</feature>
<keyword evidence="1 5" id="KW-0547">Nucleotide-binding</keyword>
<keyword evidence="10" id="KW-1185">Reference proteome</keyword>
<proteinExistence type="inferred from homology"/>
<evidence type="ECO:0000256" key="5">
    <source>
        <dbReference type="RuleBase" id="RU365068"/>
    </source>
</evidence>
<dbReference type="InterPro" id="IPR014001">
    <property type="entry name" value="Helicase_ATP-bd"/>
</dbReference>
<dbReference type="Pfam" id="PF00270">
    <property type="entry name" value="DEAD"/>
    <property type="match status" value="2"/>
</dbReference>
<dbReference type="AlphaFoldDB" id="A0AAD3DH72"/>
<feature type="compositionally biased region" description="Basic and acidic residues" evidence="6">
    <location>
        <begin position="701"/>
        <end position="719"/>
    </location>
</feature>
<feature type="compositionally biased region" description="Basic and acidic residues" evidence="6">
    <location>
        <begin position="731"/>
        <end position="742"/>
    </location>
</feature>
<sequence>MPQPVTSADGGANGPPGPPGGMAHVPKAGPVLPWMRVPITIEAGSGVPIGDVLGLDPRLATELSQGSGFRELFPVQAAVWQHCGGGRSSAHDLCVAAPTGSGKTLAYALPVINALCSATARRGGCGAGRLQALVVLPTRDLAAQVYDVFRPLCDAVQLRVALAAARSSEAAEAAQLVGAPLAPGAAAAAAATAAAAAGGGASGGGNGGSSSCSSGSGKGGADVVVATPGRLMAHLSGTPGFTLRHLRFLVVDETDRLLRQSYQEWLPRVLAQLPSAPSQQQQQQQPPRGVGPMGHYADHGDGDGDNQVHFAARWPAASVGTALPFAVPRVVKIIVSATLTRDPAKLQRLALHQPRYVATVAASPASLAAVASLEPTATGGAAAEAATKPATAAAAAAAAARYSLPRSLSEFRLLCSAARKPLVLLALLSEAAAEAQSCIVFTSSLDMTHKLYLMLRAVPELSATVVEYSSHVAVRERTAGLERFKQGGARVLVASDAMTRGMDLDCVQLVINYDAPVYAKTYVHRAGRTARAGKPGRVITLLRDEDMRHFKAMIRKADNNYVRELKLVPERVESFRPALSGALQQLEALLAAERSADVQLQQQQQQLANGAQKGTQQQKEKKGKEGRQEAQKLEKGKVEKEEGQRRQKQEVVGREEEQKKKRRRAEQRDMEEEEEQRQKSAAGDESADQAQAKGEAGGGDTEARGQREGDGGLSERADAGGDSSKQRHKGEKQPEGNEEKGQQQKLGGQHQQGKGRAVEEGEEGRREAGEASGRKRKKSSGGD</sequence>
<dbReference type="EC" id="3.6.4.13" evidence="5"/>
<keyword evidence="2 5" id="KW-0378">Hydrolase</keyword>
<dbReference type="InterPro" id="IPR001650">
    <property type="entry name" value="Helicase_C-like"/>
</dbReference>
<feature type="region of interest" description="Disordered" evidence="6">
    <location>
        <begin position="199"/>
        <end position="219"/>
    </location>
</feature>
<dbReference type="PROSITE" id="PS51192">
    <property type="entry name" value="HELICASE_ATP_BIND_1"/>
    <property type="match status" value="1"/>
</dbReference>
<evidence type="ECO:0000259" key="8">
    <source>
        <dbReference type="PROSITE" id="PS51194"/>
    </source>
</evidence>
<keyword evidence="4 5" id="KW-0694">RNA-binding</keyword>
<dbReference type="InterPro" id="IPR027417">
    <property type="entry name" value="P-loop_NTPase"/>
</dbReference>
<evidence type="ECO:0000256" key="1">
    <source>
        <dbReference type="ARBA" id="ARBA00022741"/>
    </source>
</evidence>
<feature type="domain" description="Helicase C-terminal" evidence="8">
    <location>
        <begin position="423"/>
        <end position="573"/>
    </location>
</feature>
<comment type="function">
    <text evidence="5">RNA helicase.</text>
</comment>